<protein>
    <submittedName>
        <fullName evidence="2">Uncharacterized protein</fullName>
    </submittedName>
</protein>
<gene>
    <name evidence="2" type="ORF">CTheo_6667</name>
</gene>
<dbReference type="OrthoDB" id="3186513at2759"/>
<feature type="region of interest" description="Disordered" evidence="1">
    <location>
        <begin position="142"/>
        <end position="171"/>
    </location>
</feature>
<evidence type="ECO:0000256" key="1">
    <source>
        <dbReference type="SAM" id="MobiDB-lite"/>
    </source>
</evidence>
<feature type="compositionally biased region" description="Low complexity" evidence="1">
    <location>
        <begin position="200"/>
        <end position="210"/>
    </location>
</feature>
<feature type="compositionally biased region" description="Pro residues" evidence="1">
    <location>
        <begin position="155"/>
        <end position="164"/>
    </location>
</feature>
<proteinExistence type="predicted"/>
<name>A0A5N5QDY9_9AGAM</name>
<evidence type="ECO:0000313" key="2">
    <source>
        <dbReference type="EMBL" id="KAB5589884.1"/>
    </source>
</evidence>
<feature type="region of interest" description="Disordered" evidence="1">
    <location>
        <begin position="200"/>
        <end position="226"/>
    </location>
</feature>
<reference evidence="2 3" key="1">
    <citation type="journal article" date="2019" name="Fungal Biol. Biotechnol.">
        <title>Draft genome sequence of fastidious pathogen Ceratobasidium theobromae, which causes vascular-streak dieback in Theobroma cacao.</title>
        <authorList>
            <person name="Ali S.S."/>
            <person name="Asman A."/>
            <person name="Shao J."/>
            <person name="Firmansyah A.P."/>
            <person name="Susilo A.W."/>
            <person name="Rosmana A."/>
            <person name="McMahon P."/>
            <person name="Junaid M."/>
            <person name="Guest D."/>
            <person name="Kheng T.Y."/>
            <person name="Meinhardt L.W."/>
            <person name="Bailey B.A."/>
        </authorList>
    </citation>
    <scope>NUCLEOTIDE SEQUENCE [LARGE SCALE GENOMIC DNA]</scope>
    <source>
        <strain evidence="2 3">CT2</strain>
    </source>
</reference>
<dbReference type="AlphaFoldDB" id="A0A5N5QDY9"/>
<dbReference type="Proteomes" id="UP000383932">
    <property type="component" value="Unassembled WGS sequence"/>
</dbReference>
<dbReference type="EMBL" id="SSOP01000219">
    <property type="protein sequence ID" value="KAB5589884.1"/>
    <property type="molecule type" value="Genomic_DNA"/>
</dbReference>
<comment type="caution">
    <text evidence="2">The sequence shown here is derived from an EMBL/GenBank/DDBJ whole genome shotgun (WGS) entry which is preliminary data.</text>
</comment>
<feature type="region of interest" description="Disordered" evidence="1">
    <location>
        <begin position="240"/>
        <end position="271"/>
    </location>
</feature>
<feature type="compositionally biased region" description="Polar residues" evidence="1">
    <location>
        <begin position="260"/>
        <end position="271"/>
    </location>
</feature>
<evidence type="ECO:0000313" key="3">
    <source>
        <dbReference type="Proteomes" id="UP000383932"/>
    </source>
</evidence>
<keyword evidence="3" id="KW-1185">Reference proteome</keyword>
<organism evidence="2 3">
    <name type="scientific">Ceratobasidium theobromae</name>
    <dbReference type="NCBI Taxonomy" id="1582974"/>
    <lineage>
        <taxon>Eukaryota</taxon>
        <taxon>Fungi</taxon>
        <taxon>Dikarya</taxon>
        <taxon>Basidiomycota</taxon>
        <taxon>Agaricomycotina</taxon>
        <taxon>Agaricomycetes</taxon>
        <taxon>Cantharellales</taxon>
        <taxon>Ceratobasidiaceae</taxon>
        <taxon>Ceratobasidium</taxon>
    </lineage>
</organism>
<sequence>MAENDNFIYLPAQASPSDEGPWYSIHAGLVTGIYTAKDWKFVRICCKSAPARQHLDPCWGKFYTWNQAVWHSKKGVELTVGSSLNLEEMERPTRYIQSAEILSTVWPPGSTIVIDDDDVVLSYTGHEPLPVTVTIMPRAGACLADPPNDENQLGHPPPPAPVPMLAPARNRAPTPALAPFLARTSSQPPLSQPQPILLSQSAPQISPPSQRALPQSSHPSTREVRTRLDTRSMVQAARAVSATKRALSPPPPTLVDPASRPTSPFASTAGSSQSLGWVYHQSTLVNSPSDTMSSPGYSPERQLEDNIGCMAGPSGLLQGSSSGAQPAPNPNRLPTILSETQHRLQALRRLRVEDQELESQITVHLVLCLLAMIDISPEGIDEIKTFAAKL</sequence>
<accession>A0A5N5QDY9</accession>